<name>A0A024VVN4_PLAFA</name>
<dbReference type="InterPro" id="IPR036885">
    <property type="entry name" value="SWIB_MDM2_dom_sf"/>
</dbReference>
<dbReference type="PROSITE" id="PS51925">
    <property type="entry name" value="SWIB_MDM2"/>
    <property type="match status" value="1"/>
</dbReference>
<reference evidence="2 3" key="1">
    <citation type="submission" date="2013-02" db="EMBL/GenBank/DDBJ databases">
        <title>The Genome Annotation of Plasmodium falciparum FCH/4.</title>
        <authorList>
            <consortium name="The Broad Institute Genome Sequencing Platform"/>
            <consortium name="The Broad Institute Genome Sequencing Center for Infectious Disease"/>
            <person name="Neafsey D."/>
            <person name="Hoffman S."/>
            <person name="Volkman S."/>
            <person name="Rosenthal P."/>
            <person name="Walker B."/>
            <person name="Young S.K."/>
            <person name="Zeng Q."/>
            <person name="Gargeya S."/>
            <person name="Fitzgerald M."/>
            <person name="Haas B."/>
            <person name="Abouelleil A."/>
            <person name="Allen A.W."/>
            <person name="Alvarado L."/>
            <person name="Arachchi H.M."/>
            <person name="Berlin A.M."/>
            <person name="Chapman S.B."/>
            <person name="Gainer-Dewar J."/>
            <person name="Goldberg J."/>
            <person name="Griggs A."/>
            <person name="Gujja S."/>
            <person name="Hansen M."/>
            <person name="Howarth C."/>
            <person name="Imamovic A."/>
            <person name="Ireland A."/>
            <person name="Larimer J."/>
            <person name="McCowan C."/>
            <person name="Murphy C."/>
            <person name="Pearson M."/>
            <person name="Poon T.W."/>
            <person name="Priest M."/>
            <person name="Roberts A."/>
            <person name="Saif S."/>
            <person name="Shea T."/>
            <person name="Sisk P."/>
            <person name="Sykes S."/>
            <person name="Wortman J."/>
            <person name="Nusbaum C."/>
            <person name="Birren B."/>
        </authorList>
    </citation>
    <scope>NUCLEOTIDE SEQUENCE [LARGE SCALE GENOMIC DNA]</scope>
    <source>
        <strain evidence="2 3">FCH/4</strain>
    </source>
</reference>
<dbReference type="InterPro" id="IPR019835">
    <property type="entry name" value="SWIB_domain"/>
</dbReference>
<dbReference type="SMART" id="SM00151">
    <property type="entry name" value="SWIB"/>
    <property type="match status" value="1"/>
</dbReference>
<sequence length="143" mass="17031">MNYIYLYLFILSMKLLRTNIFSAQNFLFRNNYAHVFNSLQNKKNFTTDNGKHDNTKKKRPNGLQIDCEIKSPLKEFLNADTASRVFVLKYAWKYIKDNNLQNPNMKRKIIPDDKLKQVLDKDEVDILEVPKLLFKHMSSIRKE</sequence>
<dbReference type="Proteomes" id="UP000030656">
    <property type="component" value="Unassembled WGS sequence"/>
</dbReference>
<dbReference type="PANTHER" id="PTHR13844">
    <property type="entry name" value="SWI/SNF-RELATED MATRIX-ASSOCIATED ACTIN-DEPENDENT REGULATOR OF CHROMATIN SUBFAMILY D"/>
    <property type="match status" value="1"/>
</dbReference>
<dbReference type="Pfam" id="PF02201">
    <property type="entry name" value="SWIB"/>
    <property type="match status" value="1"/>
</dbReference>
<evidence type="ECO:0000313" key="2">
    <source>
        <dbReference type="EMBL" id="ETW31931.1"/>
    </source>
</evidence>
<dbReference type="EMBL" id="KI927822">
    <property type="protein sequence ID" value="ETW31931.1"/>
    <property type="molecule type" value="Genomic_DNA"/>
</dbReference>
<evidence type="ECO:0000313" key="3">
    <source>
        <dbReference type="Proteomes" id="UP000030656"/>
    </source>
</evidence>
<dbReference type="CDD" id="cd10567">
    <property type="entry name" value="SWIB-MDM2_like"/>
    <property type="match status" value="1"/>
</dbReference>
<evidence type="ECO:0000259" key="1">
    <source>
        <dbReference type="PROSITE" id="PS51925"/>
    </source>
</evidence>
<dbReference type="InterPro" id="IPR003121">
    <property type="entry name" value="SWIB_MDM2_domain"/>
</dbReference>
<dbReference type="Gene3D" id="1.10.245.10">
    <property type="entry name" value="SWIB/MDM2 domain"/>
    <property type="match status" value="1"/>
</dbReference>
<accession>A0A024VVN4</accession>
<proteinExistence type="predicted"/>
<feature type="domain" description="DM2" evidence="1">
    <location>
        <begin position="62"/>
        <end position="139"/>
    </location>
</feature>
<dbReference type="SUPFAM" id="SSF47592">
    <property type="entry name" value="SWIB/MDM2 domain"/>
    <property type="match status" value="1"/>
</dbReference>
<reference evidence="2 3" key="2">
    <citation type="submission" date="2013-02" db="EMBL/GenBank/DDBJ databases">
        <title>The Genome Sequence of Plasmodium falciparum FCH/4.</title>
        <authorList>
            <consortium name="The Broad Institute Genome Sequencing Platform"/>
            <consortium name="The Broad Institute Genome Sequencing Center for Infectious Disease"/>
            <person name="Neafsey D."/>
            <person name="Cheeseman I."/>
            <person name="Volkman S."/>
            <person name="Adams J."/>
            <person name="Walker B."/>
            <person name="Young S.K."/>
            <person name="Zeng Q."/>
            <person name="Gargeya S."/>
            <person name="Fitzgerald M."/>
            <person name="Haas B."/>
            <person name="Abouelleil A."/>
            <person name="Alvarado L."/>
            <person name="Arachchi H.M."/>
            <person name="Berlin A.M."/>
            <person name="Chapman S.B."/>
            <person name="Dewar J."/>
            <person name="Goldberg J."/>
            <person name="Griggs A."/>
            <person name="Gujja S."/>
            <person name="Hansen M."/>
            <person name="Howarth C."/>
            <person name="Imamovic A."/>
            <person name="Larimer J."/>
            <person name="McCowan C."/>
            <person name="Murphy C."/>
            <person name="Neiman D."/>
            <person name="Pearson M."/>
            <person name="Priest M."/>
            <person name="Roberts A."/>
            <person name="Saif S."/>
            <person name="Shea T."/>
            <person name="Sisk P."/>
            <person name="Sykes S."/>
            <person name="Wortman J."/>
            <person name="Nusbaum C."/>
            <person name="Birren B."/>
        </authorList>
    </citation>
    <scope>NUCLEOTIDE SEQUENCE [LARGE SCALE GENOMIC DNA]</scope>
    <source>
        <strain evidence="2 3">FCH/4</strain>
    </source>
</reference>
<dbReference type="AlphaFoldDB" id="A0A024VVN4"/>
<gene>
    <name evidence="2" type="ORF">PFFCH_00715</name>
</gene>
<dbReference type="OrthoDB" id="10251073at2759"/>
<protein>
    <recommendedName>
        <fullName evidence="1">DM2 domain-containing protein</fullName>
    </recommendedName>
</protein>
<organism evidence="2 3">
    <name type="scientific">Plasmodium falciparum FCH/4</name>
    <dbReference type="NCBI Taxonomy" id="1036724"/>
    <lineage>
        <taxon>Eukaryota</taxon>
        <taxon>Sar</taxon>
        <taxon>Alveolata</taxon>
        <taxon>Apicomplexa</taxon>
        <taxon>Aconoidasida</taxon>
        <taxon>Haemosporida</taxon>
        <taxon>Plasmodiidae</taxon>
        <taxon>Plasmodium</taxon>
        <taxon>Plasmodium (Laverania)</taxon>
    </lineage>
</organism>